<feature type="domain" description="Water stress and hypersensitive response" evidence="2">
    <location>
        <begin position="37"/>
        <end position="155"/>
    </location>
</feature>
<sequence>MIRISRRRFVALAAASVGLSVLGGCAGWQLGMQKPDVAVVNIRLLDGNLLAQRFVLTLRVTNPNTTEIAIEGLSFTVDLNGQPFAKGVSNQAVVIPRLGDATVEVTATTGLASFLRQLKELRKGRDKVEYRIKGRLVTGNFGGINFDQSGEVGLPRGLGDPADGGEKPASEQF</sequence>
<dbReference type="RefSeq" id="WP_148578391.1">
    <property type="nucleotide sequence ID" value="NZ_JAVEUW010000001.1"/>
</dbReference>
<evidence type="ECO:0000256" key="1">
    <source>
        <dbReference type="SAM" id="MobiDB-lite"/>
    </source>
</evidence>
<evidence type="ECO:0000313" key="4">
    <source>
        <dbReference type="Proteomes" id="UP000389128"/>
    </source>
</evidence>
<feature type="region of interest" description="Disordered" evidence="1">
    <location>
        <begin position="152"/>
        <end position="173"/>
    </location>
</feature>
<dbReference type="GO" id="GO:0009269">
    <property type="term" value="P:response to desiccation"/>
    <property type="evidence" value="ECO:0007669"/>
    <property type="project" value="InterPro"/>
</dbReference>
<dbReference type="SMART" id="SM00769">
    <property type="entry name" value="WHy"/>
    <property type="match status" value="1"/>
</dbReference>
<evidence type="ECO:0000259" key="2">
    <source>
        <dbReference type="SMART" id="SM00769"/>
    </source>
</evidence>
<organism evidence="3 4">
    <name type="scientific">Zoogloea oleivorans</name>
    <dbReference type="NCBI Taxonomy" id="1552750"/>
    <lineage>
        <taxon>Bacteria</taxon>
        <taxon>Pseudomonadati</taxon>
        <taxon>Pseudomonadota</taxon>
        <taxon>Betaproteobacteria</taxon>
        <taxon>Rhodocyclales</taxon>
        <taxon>Zoogloeaceae</taxon>
        <taxon>Zoogloea</taxon>
    </lineage>
</organism>
<dbReference type="Gene3D" id="2.60.40.1820">
    <property type="match status" value="1"/>
</dbReference>
<protein>
    <recommendedName>
        <fullName evidence="2">Water stress and hypersensitive response domain-containing protein</fullName>
    </recommendedName>
</protein>
<dbReference type="SUPFAM" id="SSF117070">
    <property type="entry name" value="LEA14-like"/>
    <property type="match status" value="1"/>
</dbReference>
<name>A0A6C2D2R7_9RHOO</name>
<comment type="caution">
    <text evidence="3">The sequence shown here is derived from an EMBL/GenBank/DDBJ whole genome shotgun (WGS) entry which is preliminary data.</text>
</comment>
<gene>
    <name evidence="3" type="ORF">ETQ85_07270</name>
</gene>
<dbReference type="Pfam" id="PF03168">
    <property type="entry name" value="LEA_2"/>
    <property type="match status" value="1"/>
</dbReference>
<dbReference type="Proteomes" id="UP000389128">
    <property type="component" value="Unassembled WGS sequence"/>
</dbReference>
<evidence type="ECO:0000313" key="3">
    <source>
        <dbReference type="EMBL" id="TYC59832.1"/>
    </source>
</evidence>
<feature type="compositionally biased region" description="Basic and acidic residues" evidence="1">
    <location>
        <begin position="164"/>
        <end position="173"/>
    </location>
</feature>
<accession>A0A6C2D2R7</accession>
<dbReference type="AlphaFoldDB" id="A0A6C2D2R7"/>
<keyword evidence="4" id="KW-1185">Reference proteome</keyword>
<dbReference type="OrthoDB" id="5421820at2"/>
<dbReference type="InterPro" id="IPR013990">
    <property type="entry name" value="WHy-dom"/>
</dbReference>
<reference evidence="3 4" key="1">
    <citation type="submission" date="2019-01" db="EMBL/GenBank/DDBJ databases">
        <title>Zoogloea oleivorans genome sequencing and assembly.</title>
        <authorList>
            <person name="Tancsics A."/>
            <person name="Farkas M."/>
            <person name="Kriszt B."/>
            <person name="Maroti G."/>
            <person name="Horvath B."/>
        </authorList>
    </citation>
    <scope>NUCLEOTIDE SEQUENCE [LARGE SCALE GENOMIC DNA]</scope>
    <source>
        <strain evidence="3 4">Buc</strain>
    </source>
</reference>
<dbReference type="InterPro" id="IPR004864">
    <property type="entry name" value="LEA_2"/>
</dbReference>
<proteinExistence type="predicted"/>
<dbReference type="PROSITE" id="PS51257">
    <property type="entry name" value="PROKAR_LIPOPROTEIN"/>
    <property type="match status" value="1"/>
</dbReference>
<dbReference type="EMBL" id="SDKK01000006">
    <property type="protein sequence ID" value="TYC59832.1"/>
    <property type="molecule type" value="Genomic_DNA"/>
</dbReference>